<comment type="caution">
    <text evidence="1">The sequence shown here is derived from an EMBL/GenBank/DDBJ whole genome shotgun (WGS) entry which is preliminary data.</text>
</comment>
<dbReference type="Proteomes" id="UP000467305">
    <property type="component" value="Unassembled WGS sequence"/>
</dbReference>
<dbReference type="EMBL" id="WAAU01000003">
    <property type="protein sequence ID" value="KAB1160834.1"/>
    <property type="molecule type" value="Genomic_DNA"/>
</dbReference>
<protein>
    <submittedName>
        <fullName evidence="1">Uncharacterized protein</fullName>
    </submittedName>
</protein>
<evidence type="ECO:0000313" key="1">
    <source>
        <dbReference type="EMBL" id="KAB1160834.1"/>
    </source>
</evidence>
<dbReference type="OrthoDB" id="8617543at2"/>
<gene>
    <name evidence="1" type="ORF">F7018_01005</name>
</gene>
<reference evidence="1 2" key="1">
    <citation type="submission" date="2019-09" db="EMBL/GenBank/DDBJ databases">
        <authorList>
            <person name="Cao W.R."/>
        </authorList>
    </citation>
    <scope>NUCLEOTIDE SEQUENCE [LARGE SCALE GENOMIC DNA]</scope>
    <source>
        <strain evidence="2">a4</strain>
    </source>
</reference>
<sequence>MWEPITEKQLYSEIWDAEYKLEGKHLNFWNLINIGPEKWSEPNFGNEGGGFWVVAICGRKIIWYNDIEEGFNISDYTEYGKINGYYCNQDYLDEAVLRLFELINFGGQITGQAGPPINM</sequence>
<accession>A0A7J5ATF7</accession>
<proteinExistence type="predicted"/>
<keyword evidence="2" id="KW-1185">Reference proteome</keyword>
<dbReference type="AlphaFoldDB" id="A0A7J5ATF7"/>
<name>A0A7J5ATF7_9FLAO</name>
<evidence type="ECO:0000313" key="2">
    <source>
        <dbReference type="Proteomes" id="UP000467305"/>
    </source>
</evidence>
<organism evidence="1 2">
    <name type="scientific">Tenacibaculum aiptasiae</name>
    <dbReference type="NCBI Taxonomy" id="426481"/>
    <lineage>
        <taxon>Bacteria</taxon>
        <taxon>Pseudomonadati</taxon>
        <taxon>Bacteroidota</taxon>
        <taxon>Flavobacteriia</taxon>
        <taxon>Flavobacteriales</taxon>
        <taxon>Flavobacteriaceae</taxon>
        <taxon>Tenacibaculum</taxon>
    </lineage>
</organism>